<evidence type="ECO:0008006" key="3">
    <source>
        <dbReference type="Google" id="ProtNLM"/>
    </source>
</evidence>
<sequence length="285" mass="30398">MSSALARAAYEALEPYHVLAYFNPYNKAARTSLGIDQLGLYFGGRAAPLGRCPSAVVAATFANFNPAWVSHGWSQALAAGLPEVAAASAVATDRALRDALGERITAPELRQIVGALRVGINDAAYVGRPLAAAWAAWPWPDEAHLQLWHACTIIREHRGDGHVAALVLAGLGPVEMLVLHEAPHPDPALRRRTMGKEQLLLTRGWAEEDWAAAVDSLQSRGLLDGAGAMTPAGATHYDHLEEQTDLAAAGFWSGVPDAETVLQAARPFVKAVIDVGYLPGTRKPR</sequence>
<dbReference type="RefSeq" id="WP_048546234.1">
    <property type="nucleotide sequence ID" value="NZ_HF571038.1"/>
</dbReference>
<organism evidence="1 2">
    <name type="scientific">Nostocoides jenkinsii Ben 74</name>
    <dbReference type="NCBI Taxonomy" id="1193518"/>
    <lineage>
        <taxon>Bacteria</taxon>
        <taxon>Bacillati</taxon>
        <taxon>Actinomycetota</taxon>
        <taxon>Actinomycetes</taxon>
        <taxon>Micrococcales</taxon>
        <taxon>Intrasporangiaceae</taxon>
        <taxon>Nostocoides</taxon>
    </lineage>
</organism>
<accession>A0A077MDC1</accession>
<evidence type="ECO:0000313" key="1">
    <source>
        <dbReference type="EMBL" id="CCI53875.1"/>
    </source>
</evidence>
<reference evidence="1 2" key="1">
    <citation type="journal article" date="2013" name="ISME J.">
        <title>A metabolic model for members of the genus Tetrasphaera involved in enhanced biological phosphorus removal.</title>
        <authorList>
            <person name="Kristiansen R."/>
            <person name="Nguyen H.T.T."/>
            <person name="Saunders A.M."/>
            <person name="Nielsen J.L."/>
            <person name="Wimmer R."/>
            <person name="Le V.Q."/>
            <person name="McIlroy S.J."/>
            <person name="Petrovski S."/>
            <person name="Seviour R.J."/>
            <person name="Calteau A."/>
            <person name="Nielsen K.L."/>
            <person name="Nielsen P.H."/>
        </authorList>
    </citation>
    <scope>NUCLEOTIDE SEQUENCE [LARGE SCALE GENOMIC DNA]</scope>
    <source>
        <strain evidence="1 2">Ben 74</strain>
    </source>
</reference>
<dbReference type="NCBIfam" id="NF047719">
    <property type="entry name" value="SCO6745_fam_HTH"/>
    <property type="match status" value="1"/>
</dbReference>
<dbReference type="OrthoDB" id="157052at2"/>
<dbReference type="InterPro" id="IPR054058">
    <property type="entry name" value="HTH_67"/>
</dbReference>
<dbReference type="Proteomes" id="UP000035720">
    <property type="component" value="Unassembled WGS sequence"/>
</dbReference>
<evidence type="ECO:0000313" key="2">
    <source>
        <dbReference type="Proteomes" id="UP000035720"/>
    </source>
</evidence>
<comment type="caution">
    <text evidence="1">The sequence shown here is derived from an EMBL/GenBank/DDBJ whole genome shotgun (WGS) entry which is preliminary data.</text>
</comment>
<dbReference type="Pfam" id="PF21863">
    <property type="entry name" value="HTH_67"/>
    <property type="match status" value="1"/>
</dbReference>
<dbReference type="EMBL" id="CAJC01000162">
    <property type="protein sequence ID" value="CCI53875.1"/>
    <property type="molecule type" value="Genomic_DNA"/>
</dbReference>
<gene>
    <name evidence="1" type="ORF">BN13_500003</name>
</gene>
<dbReference type="AlphaFoldDB" id="A0A077MDC1"/>
<keyword evidence="2" id="KW-1185">Reference proteome</keyword>
<name>A0A077MDC1_9MICO</name>
<proteinExistence type="predicted"/>
<protein>
    <recommendedName>
        <fullName evidence="3">SalK</fullName>
    </recommendedName>
</protein>
<dbReference type="STRING" id="1193518.BN13_500003"/>